<proteinExistence type="predicted"/>
<accession>A0A9P4HB71</accession>
<evidence type="ECO:0000256" key="7">
    <source>
        <dbReference type="ARBA" id="ARBA00023288"/>
    </source>
</evidence>
<keyword evidence="7" id="KW-0449">Lipoprotein</keyword>
<dbReference type="AlphaFoldDB" id="A0A9P4HB71"/>
<feature type="region of interest" description="Disordered" evidence="8">
    <location>
        <begin position="181"/>
        <end position="217"/>
    </location>
</feature>
<keyword evidence="4 10" id="KW-0732">Signal</keyword>
<dbReference type="OrthoDB" id="2587363at2759"/>
<dbReference type="EMBL" id="ML978178">
    <property type="protein sequence ID" value="KAF2031751.1"/>
    <property type="molecule type" value="Genomic_DNA"/>
</dbReference>
<dbReference type="GO" id="GO:0005886">
    <property type="term" value="C:plasma membrane"/>
    <property type="evidence" value="ECO:0007669"/>
    <property type="project" value="UniProtKB-SubCell"/>
</dbReference>
<keyword evidence="13" id="KW-1185">Reference proteome</keyword>
<evidence type="ECO:0000256" key="8">
    <source>
        <dbReference type="SAM" id="MobiDB-lite"/>
    </source>
</evidence>
<feature type="signal peptide" evidence="10">
    <location>
        <begin position="1"/>
        <end position="20"/>
    </location>
</feature>
<reference evidence="12" key="1">
    <citation type="journal article" date="2020" name="Stud. Mycol.">
        <title>101 Dothideomycetes genomes: a test case for predicting lifestyles and emergence of pathogens.</title>
        <authorList>
            <person name="Haridas S."/>
            <person name="Albert R."/>
            <person name="Binder M."/>
            <person name="Bloem J."/>
            <person name="Labutti K."/>
            <person name="Salamov A."/>
            <person name="Andreopoulos B."/>
            <person name="Baker S."/>
            <person name="Barry K."/>
            <person name="Bills G."/>
            <person name="Bluhm B."/>
            <person name="Cannon C."/>
            <person name="Castanera R."/>
            <person name="Culley D."/>
            <person name="Daum C."/>
            <person name="Ezra D."/>
            <person name="Gonzalez J."/>
            <person name="Henrissat B."/>
            <person name="Kuo A."/>
            <person name="Liang C."/>
            <person name="Lipzen A."/>
            <person name="Lutzoni F."/>
            <person name="Magnuson J."/>
            <person name="Mondo S."/>
            <person name="Nolan M."/>
            <person name="Ohm R."/>
            <person name="Pangilinan J."/>
            <person name="Park H.-J."/>
            <person name="Ramirez L."/>
            <person name="Alfaro M."/>
            <person name="Sun H."/>
            <person name="Tritt A."/>
            <person name="Yoshinaga Y."/>
            <person name="Zwiers L.-H."/>
            <person name="Turgeon B."/>
            <person name="Goodwin S."/>
            <person name="Spatafora J."/>
            <person name="Crous P."/>
            <person name="Grigoriev I."/>
        </authorList>
    </citation>
    <scope>NUCLEOTIDE SEQUENCE</scope>
    <source>
        <strain evidence="12">CBS 110217</strain>
    </source>
</reference>
<comment type="subcellular location">
    <subcellularLocation>
        <location evidence="1">Cell membrane</location>
        <topology evidence="1">Lipid-anchor</topology>
        <topology evidence="1">GPI-anchor</topology>
    </subcellularLocation>
</comment>
<evidence type="ECO:0000256" key="5">
    <source>
        <dbReference type="ARBA" id="ARBA00023136"/>
    </source>
</evidence>
<evidence type="ECO:0000256" key="9">
    <source>
        <dbReference type="SAM" id="Phobius"/>
    </source>
</evidence>
<keyword evidence="9" id="KW-1133">Transmembrane helix</keyword>
<feature type="transmembrane region" description="Helical" evidence="9">
    <location>
        <begin position="225"/>
        <end position="247"/>
    </location>
</feature>
<keyword evidence="9" id="KW-0812">Transmembrane</keyword>
<evidence type="ECO:0000256" key="10">
    <source>
        <dbReference type="SAM" id="SignalP"/>
    </source>
</evidence>
<gene>
    <name evidence="12" type="ORF">EK21DRAFT_62439</name>
</gene>
<comment type="caution">
    <text evidence="12">The sequence shown here is derived from an EMBL/GenBank/DDBJ whole genome shotgun (WGS) entry which is preliminary data.</text>
</comment>
<keyword evidence="6" id="KW-0325">Glycoprotein</keyword>
<feature type="chain" id="PRO_5040320186" description="Copper acquisition factor BIM1-like domain-containing protein" evidence="10">
    <location>
        <begin position="21"/>
        <end position="277"/>
    </location>
</feature>
<keyword evidence="2" id="KW-1003">Cell membrane</keyword>
<feature type="compositionally biased region" description="Low complexity" evidence="8">
    <location>
        <begin position="181"/>
        <end position="214"/>
    </location>
</feature>
<keyword evidence="5 9" id="KW-0472">Membrane</keyword>
<evidence type="ECO:0000256" key="3">
    <source>
        <dbReference type="ARBA" id="ARBA00022622"/>
    </source>
</evidence>
<dbReference type="PANTHER" id="PTHR34992:SF5">
    <property type="entry name" value="ANCHORED PROTEIN, PUTATIVE (AFU_ORTHOLOGUE AFUA_6G02800)-RELATED"/>
    <property type="match status" value="1"/>
</dbReference>
<evidence type="ECO:0000256" key="1">
    <source>
        <dbReference type="ARBA" id="ARBA00004609"/>
    </source>
</evidence>
<evidence type="ECO:0000259" key="11">
    <source>
        <dbReference type="Pfam" id="PF20238"/>
    </source>
</evidence>
<evidence type="ECO:0000256" key="2">
    <source>
        <dbReference type="ARBA" id="ARBA00022475"/>
    </source>
</evidence>
<organism evidence="12 13">
    <name type="scientific">Setomelanomma holmii</name>
    <dbReference type="NCBI Taxonomy" id="210430"/>
    <lineage>
        <taxon>Eukaryota</taxon>
        <taxon>Fungi</taxon>
        <taxon>Dikarya</taxon>
        <taxon>Ascomycota</taxon>
        <taxon>Pezizomycotina</taxon>
        <taxon>Dothideomycetes</taxon>
        <taxon>Pleosporomycetidae</taxon>
        <taxon>Pleosporales</taxon>
        <taxon>Pleosporineae</taxon>
        <taxon>Phaeosphaeriaceae</taxon>
        <taxon>Setomelanomma</taxon>
    </lineage>
</organism>
<dbReference type="CDD" id="cd21176">
    <property type="entry name" value="LPMO_auxiliary-like"/>
    <property type="match status" value="1"/>
</dbReference>
<evidence type="ECO:0000313" key="12">
    <source>
        <dbReference type="EMBL" id="KAF2031751.1"/>
    </source>
</evidence>
<evidence type="ECO:0000256" key="4">
    <source>
        <dbReference type="ARBA" id="ARBA00022729"/>
    </source>
</evidence>
<dbReference type="GO" id="GO:0098552">
    <property type="term" value="C:side of membrane"/>
    <property type="evidence" value="ECO:0007669"/>
    <property type="project" value="UniProtKB-KW"/>
</dbReference>
<evidence type="ECO:0000256" key="6">
    <source>
        <dbReference type="ARBA" id="ARBA00023180"/>
    </source>
</evidence>
<keyword evidence="3" id="KW-0336">GPI-anchor</keyword>
<name>A0A9P4HB71_9PLEO</name>
<dbReference type="Proteomes" id="UP000799777">
    <property type="component" value="Unassembled WGS sequence"/>
</dbReference>
<dbReference type="InterPro" id="IPR046936">
    <property type="entry name" value="BIM1-like"/>
</dbReference>
<evidence type="ECO:0000313" key="13">
    <source>
        <dbReference type="Proteomes" id="UP000799777"/>
    </source>
</evidence>
<sequence>MRYDFSTVVTLVACLPLSRAQTHGEGAEGTEMGPVAFMWPADRIWDAAHDNTGPCGSAAGPSNRTIFPLSQGSVALSIADDAYNVAFRLALGNNPTQQSDFSDQVVGNTTEIDPGHQCYKLEALEGVSAGDNATIQLEYSAEYEGENNGKNQSFFACADITFVETASFNIQVPCFNVTSDTSDTFDAPTPSSSPSPANTGLSASPSGAPAQSSANGRGLSTGAKAGIAVGAIIAGLALFGAIGFFLWRRGKSAGLKGRDEYELRAKSLKTPEAQAAT</sequence>
<dbReference type="InterPro" id="IPR046530">
    <property type="entry name" value="BIM1-like_dom"/>
</dbReference>
<dbReference type="Pfam" id="PF20238">
    <property type="entry name" value="BIM1-like_dom"/>
    <property type="match status" value="1"/>
</dbReference>
<protein>
    <recommendedName>
        <fullName evidence="11">Copper acquisition factor BIM1-like domain-containing protein</fullName>
    </recommendedName>
</protein>
<dbReference type="PANTHER" id="PTHR34992">
    <property type="entry name" value="HYPHAL ANASTAMOSIS-7 PROTEIN"/>
    <property type="match status" value="1"/>
</dbReference>
<feature type="domain" description="Copper acquisition factor BIM1-like" evidence="11">
    <location>
        <begin position="32"/>
        <end position="178"/>
    </location>
</feature>